<organism evidence="2 3">
    <name type="scientific">Puccinia graminis f. sp. tritici</name>
    <dbReference type="NCBI Taxonomy" id="56615"/>
    <lineage>
        <taxon>Eukaryota</taxon>
        <taxon>Fungi</taxon>
        <taxon>Dikarya</taxon>
        <taxon>Basidiomycota</taxon>
        <taxon>Pucciniomycotina</taxon>
        <taxon>Pucciniomycetes</taxon>
        <taxon>Pucciniales</taxon>
        <taxon>Pucciniaceae</taxon>
        <taxon>Puccinia</taxon>
    </lineage>
</organism>
<dbReference type="AlphaFoldDB" id="A0A5B0M2B4"/>
<dbReference type="EMBL" id="VDEP01000485">
    <property type="protein sequence ID" value="KAA1070078.1"/>
    <property type="molecule type" value="Genomic_DNA"/>
</dbReference>
<dbReference type="Proteomes" id="UP000325313">
    <property type="component" value="Unassembled WGS sequence"/>
</dbReference>
<accession>A0A5B0M2B4</accession>
<sequence>MDPCPSTSNSRQVDPALQRKASTCTASTSSSCSLEHITGPVKKRVRRTQEQMRVFRLEQLKKQEQVEVERLNHLSRKNSSIPGSSNPFLSPSDYELVCTYLETGDNYDMLFGDGGKSQAGRPMTKAAAFDIFATFINQRNPRLHLTGRQLQQRLSTYKHKYSKAKELQHLITQNPDMANILRISDVTQRMNEMCPCFQRLERILESAKNPGREVRTPNNASDPLSNHPQNPNEPHAASEGQSFHPTAESGAPHEEHDNPFGRVTSNLHHCGTINYTSLGDQPPQQQRVNNTISLMMDQEDHVDRNQEVEQQMNPKPRCRKFKVSAGRCRSRKNITLEAAFDRNSTLRFRHLEKRLEWEKEKFAQELQFKKIELQWRETQSKNWSLLAEKWLGEGKTASEIQILLSSIYTTQEAPTSNL</sequence>
<name>A0A5B0M2B4_PUCGR</name>
<feature type="region of interest" description="Disordered" evidence="1">
    <location>
        <begin position="208"/>
        <end position="265"/>
    </location>
</feature>
<evidence type="ECO:0000313" key="3">
    <source>
        <dbReference type="Proteomes" id="UP000325313"/>
    </source>
</evidence>
<feature type="region of interest" description="Disordered" evidence="1">
    <location>
        <begin position="1"/>
        <end position="32"/>
    </location>
</feature>
<dbReference type="PANTHER" id="PTHR33246">
    <property type="entry name" value="CCHC-TYPE DOMAIN-CONTAINING PROTEIN"/>
    <property type="match status" value="1"/>
</dbReference>
<evidence type="ECO:0000313" key="2">
    <source>
        <dbReference type="EMBL" id="KAA1070078.1"/>
    </source>
</evidence>
<evidence type="ECO:0000256" key="1">
    <source>
        <dbReference type="SAM" id="MobiDB-lite"/>
    </source>
</evidence>
<comment type="caution">
    <text evidence="2">The sequence shown here is derived from an EMBL/GenBank/DDBJ whole genome shotgun (WGS) entry which is preliminary data.</text>
</comment>
<feature type="compositionally biased region" description="Polar residues" evidence="1">
    <location>
        <begin position="216"/>
        <end position="232"/>
    </location>
</feature>
<feature type="compositionally biased region" description="Polar residues" evidence="1">
    <location>
        <begin position="1"/>
        <end position="12"/>
    </location>
</feature>
<protein>
    <submittedName>
        <fullName evidence="2">Uncharacterized protein</fullName>
    </submittedName>
</protein>
<dbReference type="PANTHER" id="PTHR33246:SF51">
    <property type="entry name" value="MYB_SANT-LIKE DOMAIN-CONTAINING PROTEIN"/>
    <property type="match status" value="1"/>
</dbReference>
<gene>
    <name evidence="2" type="ORF">PGTUg99_002834</name>
</gene>
<reference evidence="2 3" key="1">
    <citation type="submission" date="2019-05" db="EMBL/GenBank/DDBJ databases">
        <title>Emergence of the Ug99 lineage of the wheat stem rust pathogen through somatic hybridization.</title>
        <authorList>
            <person name="Li F."/>
            <person name="Upadhyaya N.M."/>
            <person name="Sperschneider J."/>
            <person name="Matny O."/>
            <person name="Nguyen-Phuc H."/>
            <person name="Mago R."/>
            <person name="Raley C."/>
            <person name="Miller M.E."/>
            <person name="Silverstein K.A.T."/>
            <person name="Henningsen E."/>
            <person name="Hirsch C.D."/>
            <person name="Visser B."/>
            <person name="Pretorius Z.A."/>
            <person name="Steffenson B.J."/>
            <person name="Schwessinger B."/>
            <person name="Dodds P.N."/>
            <person name="Figueroa M."/>
        </authorList>
    </citation>
    <scope>NUCLEOTIDE SEQUENCE [LARGE SCALE GENOMIC DNA]</scope>
    <source>
        <strain evidence="2 3">Ug99</strain>
    </source>
</reference>
<feature type="compositionally biased region" description="Low complexity" evidence="1">
    <location>
        <begin position="21"/>
        <end position="32"/>
    </location>
</feature>
<proteinExistence type="predicted"/>